<comment type="catalytic activity">
    <reaction evidence="1 9">
        <text>N-(5-phospho-beta-D-ribosyl)anthranilate = 1-(2-carboxyphenylamino)-1-deoxy-D-ribulose 5-phosphate</text>
        <dbReference type="Rhea" id="RHEA:21540"/>
        <dbReference type="ChEBI" id="CHEBI:18277"/>
        <dbReference type="ChEBI" id="CHEBI:58613"/>
        <dbReference type="EC" id="5.3.1.24"/>
    </reaction>
</comment>
<evidence type="ECO:0000256" key="4">
    <source>
        <dbReference type="ARBA" id="ARBA00022272"/>
    </source>
</evidence>
<dbReference type="SUPFAM" id="SSF51366">
    <property type="entry name" value="Ribulose-phoshate binding barrel"/>
    <property type="match status" value="1"/>
</dbReference>
<keyword evidence="7 9" id="KW-0057">Aromatic amino acid biosynthesis</keyword>
<comment type="pathway">
    <text evidence="2 9">Amino-acid biosynthesis; L-tryptophan biosynthesis; L-tryptophan from chorismate: step 3/5.</text>
</comment>
<dbReference type="CDD" id="cd00405">
    <property type="entry name" value="PRAI"/>
    <property type="match status" value="1"/>
</dbReference>
<evidence type="ECO:0000256" key="3">
    <source>
        <dbReference type="ARBA" id="ARBA00012572"/>
    </source>
</evidence>
<dbReference type="PANTHER" id="PTHR42894:SF1">
    <property type="entry name" value="N-(5'-PHOSPHORIBOSYL)ANTHRANILATE ISOMERASE"/>
    <property type="match status" value="1"/>
</dbReference>
<dbReference type="InterPro" id="IPR011060">
    <property type="entry name" value="RibuloseP-bd_barrel"/>
</dbReference>
<dbReference type="Gene3D" id="3.20.20.70">
    <property type="entry name" value="Aldolase class I"/>
    <property type="match status" value="1"/>
</dbReference>
<reference evidence="11 12" key="1">
    <citation type="journal article" date="2015" name="Genome Biol. Evol.">
        <title>Genome evolution in the primary endosymbiont of whiteflies sheds light on their divergence.</title>
        <authorList>
            <person name="Santos-Garcia D."/>
            <person name="Vargas-Chavez C."/>
            <person name="Moya A."/>
            <person name="Latorre A."/>
            <person name="Silva"/>
            <person name="F J."/>
        </authorList>
    </citation>
    <scope>NUCLEOTIDE SEQUENCE [LARGE SCALE GENOMIC DNA]</scope>
    <source>
        <strain evidence="12">AD-VLC</strain>
    </source>
</reference>
<dbReference type="Pfam" id="PF00697">
    <property type="entry name" value="PRAI"/>
    <property type="match status" value="1"/>
</dbReference>
<evidence type="ECO:0000313" key="11">
    <source>
        <dbReference type="EMBL" id="CEI58602.1"/>
    </source>
</evidence>
<dbReference type="InterPro" id="IPR044643">
    <property type="entry name" value="TrpF_fam"/>
</dbReference>
<dbReference type="InterPro" id="IPR013785">
    <property type="entry name" value="Aldolase_TIM"/>
</dbReference>
<dbReference type="EMBL" id="LN649255">
    <property type="protein sequence ID" value="CEI58602.1"/>
    <property type="molecule type" value="Genomic_DNA"/>
</dbReference>
<evidence type="ECO:0000256" key="1">
    <source>
        <dbReference type="ARBA" id="ARBA00001164"/>
    </source>
</evidence>
<evidence type="ECO:0000256" key="5">
    <source>
        <dbReference type="ARBA" id="ARBA00022605"/>
    </source>
</evidence>
<evidence type="ECO:0000256" key="2">
    <source>
        <dbReference type="ARBA" id="ARBA00004664"/>
    </source>
</evidence>
<evidence type="ECO:0000259" key="10">
    <source>
        <dbReference type="Pfam" id="PF00697"/>
    </source>
</evidence>
<evidence type="ECO:0000256" key="9">
    <source>
        <dbReference type="HAMAP-Rule" id="MF_00135"/>
    </source>
</evidence>
<dbReference type="UniPathway" id="UPA00035">
    <property type="reaction ID" value="UER00042"/>
</dbReference>
<dbReference type="AlphaFoldDB" id="A0A8D9JS34"/>
<protein>
    <recommendedName>
        <fullName evidence="4 9">N-(5'-phosphoribosyl)anthranilate isomerase</fullName>
        <shortName evidence="9">PRAI</shortName>
        <ecNumber evidence="3 9">5.3.1.24</ecNumber>
    </recommendedName>
</protein>
<proteinExistence type="inferred from homology"/>
<evidence type="ECO:0000313" key="12">
    <source>
        <dbReference type="Proteomes" id="UP000032800"/>
    </source>
</evidence>
<keyword evidence="8 9" id="KW-0413">Isomerase</keyword>
<organism evidence="11 12">
    <name type="scientific">Candidatus Portiera aleyrodidarum</name>
    <name type="common">primary endosymbiont of Bemisia tabaci</name>
    <dbReference type="NCBI Taxonomy" id="91844"/>
    <lineage>
        <taxon>Bacteria</taxon>
        <taxon>Pseudomonadati</taxon>
        <taxon>Pseudomonadota</taxon>
        <taxon>Gammaproteobacteria</taxon>
        <taxon>Candidatus Johnevansiales</taxon>
        <taxon>Candidatus Johnevansiaceae</taxon>
        <taxon>Candidatus Portiera</taxon>
    </lineage>
</organism>
<keyword evidence="6 9" id="KW-0822">Tryptophan biosynthesis</keyword>
<dbReference type="InterPro" id="IPR001240">
    <property type="entry name" value="PRAI_dom"/>
</dbReference>
<feature type="domain" description="N-(5'phosphoribosyl) anthranilate isomerase (PRAI)" evidence="10">
    <location>
        <begin position="12"/>
        <end position="203"/>
    </location>
</feature>
<dbReference type="RefSeq" id="WP_219848739.1">
    <property type="nucleotide sequence ID" value="NZ_LN649255.1"/>
</dbReference>
<sequence length="213" mass="24117">MKTKKKIRRVRVKYCGITNKSDLKEAVNYGVDALGFILWPGSKRSIDIYRLIILSYKVPVFVSRVGIFFNQSYDFISCCVPYLDILQFHGNETSNFCNLFNKPWIKALRMFNKIDILMESEIYSKASGLLLDTYTTDVPGGTGKIFDWYKIKPNIKNNIILAGGLNHFNVNKAINIVLPFGVDVAKGIELSEGIKDTYKMNAFAVAVNHANNI</sequence>
<evidence type="ECO:0000256" key="6">
    <source>
        <dbReference type="ARBA" id="ARBA00022822"/>
    </source>
</evidence>
<name>A0A8D9JS34_9GAMM</name>
<evidence type="ECO:0000256" key="7">
    <source>
        <dbReference type="ARBA" id="ARBA00023141"/>
    </source>
</evidence>
<dbReference type="PANTHER" id="PTHR42894">
    <property type="entry name" value="N-(5'-PHOSPHORIBOSYL)ANTHRANILATE ISOMERASE"/>
    <property type="match status" value="1"/>
</dbReference>
<dbReference type="GO" id="GO:0004640">
    <property type="term" value="F:phosphoribosylanthranilate isomerase activity"/>
    <property type="evidence" value="ECO:0007669"/>
    <property type="project" value="UniProtKB-UniRule"/>
</dbReference>
<keyword evidence="5 9" id="KW-0028">Amino-acid biosynthesis</keyword>
<comment type="similarity">
    <text evidence="9">Belongs to the TrpF family.</text>
</comment>
<dbReference type="HAMAP" id="MF_00135">
    <property type="entry name" value="PRAI"/>
    <property type="match status" value="1"/>
</dbReference>
<dbReference type="Proteomes" id="UP000032800">
    <property type="component" value="Chromosome I"/>
</dbReference>
<accession>A0A8D9JS34</accession>
<dbReference type="EC" id="5.3.1.24" evidence="3 9"/>
<gene>
    <name evidence="9 11" type="primary">trpF</name>
    <name evidence="11" type="ORF">PAD_050</name>
</gene>
<dbReference type="GO" id="GO:0000162">
    <property type="term" value="P:L-tryptophan biosynthetic process"/>
    <property type="evidence" value="ECO:0007669"/>
    <property type="project" value="UniProtKB-UniRule"/>
</dbReference>
<evidence type="ECO:0000256" key="8">
    <source>
        <dbReference type="ARBA" id="ARBA00023235"/>
    </source>
</evidence>
<dbReference type="KEGG" id="plc:PAD_050"/>